<keyword evidence="1" id="KW-0614">Plasmid</keyword>
<accession>A0A2S1J9M2</accession>
<name>A0A2S1J9M2_ECOLX</name>
<dbReference type="AlphaFoldDB" id="A0A2S1J9M2"/>
<organism evidence="1">
    <name type="scientific">Escherichia coli</name>
    <dbReference type="NCBI Taxonomy" id="562"/>
    <lineage>
        <taxon>Bacteria</taxon>
        <taxon>Pseudomonadati</taxon>
        <taxon>Pseudomonadota</taxon>
        <taxon>Gammaproteobacteria</taxon>
        <taxon>Enterobacterales</taxon>
        <taxon>Enterobacteriaceae</taxon>
        <taxon>Escherichia</taxon>
    </lineage>
</organism>
<sequence>MNINSLPSPEIKDTDVFIAVINVLVIFTAALIPSMPPPPEVQETFDTVYYASLPALTPVILQGWQFCCSVFDKTPGNPELSPVVRTVNLHLALAPFPMSVMSALVFLGCIANCVVIFIHSHEPSVRGIILPGAVALCLGYIFSVYRLYASSHVQNGRHVTLLIMLCCLTACLSLAIIAGRQDIFSGAERESLLRIIVSGLCFTFCLLIGYTHLWLNSSVPHLEQEDLKNRR</sequence>
<geneLocation type="plasmid" evidence="1">
    <name>p1108-emrB</name>
</geneLocation>
<proteinExistence type="predicted"/>
<evidence type="ECO:0000313" key="1">
    <source>
        <dbReference type="EMBL" id="AWF75003.1"/>
    </source>
</evidence>
<gene>
    <name evidence="1" type="ORF">LHLDPJGA_00101</name>
</gene>
<dbReference type="RefSeq" id="WP_054175650.1">
    <property type="nucleotide sequence ID" value="NZ_CP036181.1"/>
</dbReference>
<dbReference type="EMBL" id="MG825377">
    <property type="protein sequence ID" value="AWF75003.1"/>
    <property type="molecule type" value="Genomic_DNA"/>
</dbReference>
<reference evidence="1" key="1">
    <citation type="submission" date="2018-01" db="EMBL/GenBank/DDBJ databases">
        <title>Prevalence of blaNDM and mcr-1 in Escherichia coli from food in China.</title>
        <authorList>
            <person name="Liu X."/>
            <person name="Li R."/>
            <person name="Chen S."/>
        </authorList>
    </citation>
    <scope>NUCLEOTIDE SEQUENCE</scope>
    <source>
        <strain evidence="1">1108</strain>
        <plasmid evidence="1">p1108-emrB</plasmid>
    </source>
</reference>
<protein>
    <submittedName>
        <fullName evidence="1">Uncharacterized protein</fullName>
    </submittedName>
</protein>